<dbReference type="EMBL" id="SDDZ01000003">
    <property type="protein sequence ID" value="RXJ50778.1"/>
    <property type="molecule type" value="Genomic_DNA"/>
</dbReference>
<gene>
    <name evidence="10" type="ORF">ESZ48_06795</name>
</gene>
<proteinExistence type="inferred from homology"/>
<feature type="transmembrane region" description="Helical" evidence="7">
    <location>
        <begin position="482"/>
        <end position="501"/>
    </location>
</feature>
<evidence type="ECO:0000313" key="11">
    <source>
        <dbReference type="Proteomes" id="UP000289792"/>
    </source>
</evidence>
<protein>
    <submittedName>
        <fullName evidence="10">Uncharacterized protein</fullName>
    </submittedName>
</protein>
<dbReference type="Pfam" id="PF12805">
    <property type="entry name" value="FUSC-like"/>
    <property type="match status" value="1"/>
</dbReference>
<evidence type="ECO:0000256" key="4">
    <source>
        <dbReference type="ARBA" id="ARBA00022989"/>
    </source>
</evidence>
<dbReference type="InterPro" id="IPR032692">
    <property type="entry name" value="YccS_N"/>
</dbReference>
<organism evidence="10 11">
    <name type="scientific">Gelidibacter gilvus</name>
    <dbReference type="NCBI Taxonomy" id="59602"/>
    <lineage>
        <taxon>Bacteria</taxon>
        <taxon>Pseudomonadati</taxon>
        <taxon>Bacteroidota</taxon>
        <taxon>Flavobacteriia</taxon>
        <taxon>Flavobacteriales</taxon>
        <taxon>Flavobacteriaceae</taxon>
        <taxon>Gelidibacter</taxon>
    </lineage>
</organism>
<evidence type="ECO:0000256" key="5">
    <source>
        <dbReference type="ARBA" id="ARBA00023136"/>
    </source>
</evidence>
<feature type="transmembrane region" description="Helical" evidence="7">
    <location>
        <begin position="84"/>
        <end position="102"/>
    </location>
</feature>
<evidence type="ECO:0000256" key="3">
    <source>
        <dbReference type="ARBA" id="ARBA00022692"/>
    </source>
</evidence>
<evidence type="ECO:0000313" key="10">
    <source>
        <dbReference type="EMBL" id="RXJ50778.1"/>
    </source>
</evidence>
<comment type="similarity">
    <text evidence="6">Belongs to the YccS/YhfK family.</text>
</comment>
<evidence type="ECO:0000256" key="2">
    <source>
        <dbReference type="ARBA" id="ARBA00022475"/>
    </source>
</evidence>
<comment type="caution">
    <text evidence="10">The sequence shown here is derived from an EMBL/GenBank/DDBJ whole genome shotgun (WGS) entry which is preliminary data.</text>
</comment>
<keyword evidence="4 7" id="KW-1133">Transmembrane helix</keyword>
<dbReference type="PANTHER" id="PTHR30509">
    <property type="entry name" value="P-HYDROXYBENZOIC ACID EFFLUX PUMP SUBUNIT-RELATED"/>
    <property type="match status" value="1"/>
</dbReference>
<keyword evidence="2" id="KW-1003">Cell membrane</keyword>
<feature type="transmembrane region" description="Helical" evidence="7">
    <location>
        <begin position="393"/>
        <end position="410"/>
    </location>
</feature>
<keyword evidence="11" id="KW-1185">Reference proteome</keyword>
<feature type="transmembrane region" description="Helical" evidence="7">
    <location>
        <begin position="445"/>
        <end position="476"/>
    </location>
</feature>
<reference evidence="10 11" key="1">
    <citation type="submission" date="2019-01" db="EMBL/GenBank/DDBJ databases">
        <title>Genome sequence of the Antarctic species Gelidibacter gilvus ACAM 158(T).</title>
        <authorList>
            <person name="Bowman J.P."/>
        </authorList>
    </citation>
    <scope>NUCLEOTIDE SEQUENCE [LARGE SCALE GENOMIC DNA]</scope>
    <source>
        <strain evidence="10 11">IC158</strain>
    </source>
</reference>
<dbReference type="GO" id="GO:0005886">
    <property type="term" value="C:plasma membrane"/>
    <property type="evidence" value="ECO:0007669"/>
    <property type="project" value="UniProtKB-SubCell"/>
</dbReference>
<feature type="transmembrane region" description="Helical" evidence="7">
    <location>
        <begin position="59"/>
        <end position="78"/>
    </location>
</feature>
<sequence>MELFFKGSHFYRGLRLTFAVVTPLVVLYLLGYFEFAPAIVMGAFLNAPGDIPGSLKRKVNAILISTGLTMLITATILFCKPYLPLIIVALAVISFFVSFISVYGFRASMVSLSGLLAMVLAFAVQKETPIEILSHVLLIGCGGLWYLLISYLFRKLSPKKDEIQFLSDSLSLIGEYLKLRARLLTKRTERQAFIQQAFVLQSQINEKHETLRELLLLERKRSGRSHYDEKHLLIFISSVNIFEIIEAKHLDYNEIDRLFSDRKHLNSAKKLNKVMGNHLITLSELLIQNDKIPESDALINALSKAKEAISEYVEDIQLPKARDGALVLRNLYDYQENIFDEINAIRRVMANVEDASKVSLKRQNTSQFLTLQEYRLNVIFQNFSWNSTLFRHALRFTVAIIFAFILGTLLDIRNTYWILLTIIVIMRPNYGLTKERSKDRIIGTLIGAAIAIGIVLLTQNVIVYAILAIISLTLAFSLIQQNFKSAAALITINIIFVYSLINPDAFQVIQYRVIDTILGAGIAVVANYTLWPSWEASNLKNVLVDALNKNRKYLLATQELYYDKTKNELSYKLARKEAFLAISNLNAAFQRLTQDPKSKQKEFQLIYGMVTLNQTMVSAIASIGSFIINHQTTPASKEFDAIILRIANTLEASCSILNEVKADCETITIDIEEAQEKLMETYYSLSRMRDENIQNGHTELDTETLHNLQEAYLIANQLIWLKTLSENLRKATSKYHEVL</sequence>
<evidence type="ECO:0000256" key="6">
    <source>
        <dbReference type="ARBA" id="ARBA00043993"/>
    </source>
</evidence>
<feature type="transmembrane region" description="Helical" evidence="7">
    <location>
        <begin position="20"/>
        <end position="47"/>
    </location>
</feature>
<feature type="transmembrane region" description="Helical" evidence="7">
    <location>
        <begin position="132"/>
        <end position="153"/>
    </location>
</feature>
<feature type="domain" description="Integral membrane bound transporter" evidence="9">
    <location>
        <begin position="403"/>
        <end position="525"/>
    </location>
</feature>
<dbReference type="Pfam" id="PF13515">
    <property type="entry name" value="FUSC_2"/>
    <property type="match status" value="1"/>
</dbReference>
<dbReference type="AlphaFoldDB" id="A0A4Q0XHC6"/>
<keyword evidence="3 7" id="KW-0812">Transmembrane</keyword>
<evidence type="ECO:0000259" key="8">
    <source>
        <dbReference type="Pfam" id="PF12805"/>
    </source>
</evidence>
<keyword evidence="5 7" id="KW-0472">Membrane</keyword>
<evidence type="ECO:0000256" key="7">
    <source>
        <dbReference type="SAM" id="Phobius"/>
    </source>
</evidence>
<dbReference type="OrthoDB" id="8670769at2"/>
<dbReference type="PANTHER" id="PTHR30509:SF8">
    <property type="entry name" value="INNER MEMBRANE PROTEIN YCCS"/>
    <property type="match status" value="1"/>
</dbReference>
<dbReference type="InterPro" id="IPR049453">
    <property type="entry name" value="Memb_transporter_dom"/>
</dbReference>
<comment type="subcellular location">
    <subcellularLocation>
        <location evidence="1">Cell membrane</location>
        <topology evidence="1">Multi-pass membrane protein</topology>
    </subcellularLocation>
</comment>
<evidence type="ECO:0000259" key="9">
    <source>
        <dbReference type="Pfam" id="PF13515"/>
    </source>
</evidence>
<evidence type="ECO:0000256" key="1">
    <source>
        <dbReference type="ARBA" id="ARBA00004651"/>
    </source>
</evidence>
<name>A0A4Q0XHC6_9FLAO</name>
<feature type="domain" description="Integral membrane protein YccS N-terminal" evidence="8">
    <location>
        <begin position="69"/>
        <end position="323"/>
    </location>
</feature>
<accession>A0A4Q0XHC6</accession>
<dbReference type="Proteomes" id="UP000289792">
    <property type="component" value="Unassembled WGS sequence"/>
</dbReference>